<dbReference type="Proteomes" id="UP000248790">
    <property type="component" value="Unassembled WGS sequence"/>
</dbReference>
<proteinExistence type="predicted"/>
<dbReference type="AlphaFoldDB" id="A0A327X056"/>
<comment type="caution">
    <text evidence="3">The sequence shown here is derived from an EMBL/GenBank/DDBJ whole genome shotgun (WGS) entry which is preliminary data.</text>
</comment>
<keyword evidence="4" id="KW-1185">Reference proteome</keyword>
<dbReference type="OrthoDB" id="938969at2"/>
<dbReference type="EMBL" id="QLMC01000003">
    <property type="protein sequence ID" value="RAJ98220.1"/>
    <property type="molecule type" value="Genomic_DNA"/>
</dbReference>
<evidence type="ECO:0000256" key="2">
    <source>
        <dbReference type="SAM" id="SignalP"/>
    </source>
</evidence>
<name>A0A327X056_LARAB</name>
<dbReference type="RefSeq" id="WP_111629143.1">
    <property type="nucleotide sequence ID" value="NZ_QLMC01000003.1"/>
</dbReference>
<protein>
    <submittedName>
        <fullName evidence="3">Uncharacterized protein</fullName>
    </submittedName>
</protein>
<evidence type="ECO:0000313" key="3">
    <source>
        <dbReference type="EMBL" id="RAJ98220.1"/>
    </source>
</evidence>
<evidence type="ECO:0000256" key="1">
    <source>
        <dbReference type="SAM" id="MobiDB-lite"/>
    </source>
</evidence>
<reference evidence="3 4" key="1">
    <citation type="submission" date="2018-06" db="EMBL/GenBank/DDBJ databases">
        <title>Genomic Encyclopedia of Archaeal and Bacterial Type Strains, Phase II (KMG-II): from individual species to whole genera.</title>
        <authorList>
            <person name="Goeker M."/>
        </authorList>
    </citation>
    <scope>NUCLEOTIDE SEQUENCE [LARGE SCALE GENOMIC DNA]</scope>
    <source>
        <strain evidence="3 4">DSM 21851</strain>
    </source>
</reference>
<evidence type="ECO:0000313" key="4">
    <source>
        <dbReference type="Proteomes" id="UP000248790"/>
    </source>
</evidence>
<organism evidence="3 4">
    <name type="scientific">Larkinella arboricola</name>
    <dbReference type="NCBI Taxonomy" id="643671"/>
    <lineage>
        <taxon>Bacteria</taxon>
        <taxon>Pseudomonadati</taxon>
        <taxon>Bacteroidota</taxon>
        <taxon>Cytophagia</taxon>
        <taxon>Cytophagales</taxon>
        <taxon>Spirosomataceae</taxon>
        <taxon>Larkinella</taxon>
    </lineage>
</organism>
<accession>A0A327X056</accession>
<sequence length="222" mass="24501">MKKIFTLILALGWSVLTYAQTPENTVSAKINGKEWQAKAQRLNLPFTGVKYLAIAGMNVNPDVQTWIRFVYVDQLKPGTYEVIAENDREMDKKAKAANGNVMWAFVDYTEESKGLGHAFRDGESWKGTVTITSVTDNSIEGTFEATLKEVNYKKRALATVSGFGLRQNLEDKAITAAGGGMLTKSGPHDHDNTKRSEGTGEITITDGKFKVSWGKETAKKDK</sequence>
<feature type="signal peptide" evidence="2">
    <location>
        <begin position="1"/>
        <end position="19"/>
    </location>
</feature>
<keyword evidence="2" id="KW-0732">Signal</keyword>
<gene>
    <name evidence="3" type="ORF">LX87_03129</name>
</gene>
<feature type="chain" id="PRO_5016412391" evidence="2">
    <location>
        <begin position="20"/>
        <end position="222"/>
    </location>
</feature>
<feature type="region of interest" description="Disordered" evidence="1">
    <location>
        <begin position="179"/>
        <end position="201"/>
    </location>
</feature>
<feature type="compositionally biased region" description="Basic and acidic residues" evidence="1">
    <location>
        <begin position="186"/>
        <end position="198"/>
    </location>
</feature>